<evidence type="ECO:0000313" key="1">
    <source>
        <dbReference type="EMBL" id="KAH7972420.1"/>
    </source>
</evidence>
<accession>A0A9D4T5Q0</accession>
<gene>
    <name evidence="1" type="ORF">HPB52_011977</name>
</gene>
<sequence length="104" mass="11641">MRVVTGLARCTPIPIIQEEAQLHTIHELIYQRRQARDLKPYFLPLAADLAAYMGNPQPTDNKPIGRLQNPVLRPTTTFRRHIEDADATLPTGSLVAYTDASCTD</sequence>
<dbReference type="AlphaFoldDB" id="A0A9D4T5Q0"/>
<evidence type="ECO:0000313" key="2">
    <source>
        <dbReference type="Proteomes" id="UP000821837"/>
    </source>
</evidence>
<name>A0A9D4T5Q0_RHISA</name>
<reference evidence="1" key="1">
    <citation type="journal article" date="2020" name="Cell">
        <title>Large-Scale Comparative Analyses of Tick Genomes Elucidate Their Genetic Diversity and Vector Capacities.</title>
        <authorList>
            <consortium name="Tick Genome and Microbiome Consortium (TIGMIC)"/>
            <person name="Jia N."/>
            <person name="Wang J."/>
            <person name="Shi W."/>
            <person name="Du L."/>
            <person name="Sun Y."/>
            <person name="Zhan W."/>
            <person name="Jiang J.F."/>
            <person name="Wang Q."/>
            <person name="Zhang B."/>
            <person name="Ji P."/>
            <person name="Bell-Sakyi L."/>
            <person name="Cui X.M."/>
            <person name="Yuan T.T."/>
            <person name="Jiang B.G."/>
            <person name="Yang W.F."/>
            <person name="Lam T.T."/>
            <person name="Chang Q.C."/>
            <person name="Ding S.J."/>
            <person name="Wang X.J."/>
            <person name="Zhu J.G."/>
            <person name="Ruan X.D."/>
            <person name="Zhao L."/>
            <person name="Wei J.T."/>
            <person name="Ye R.Z."/>
            <person name="Que T.C."/>
            <person name="Du C.H."/>
            <person name="Zhou Y.H."/>
            <person name="Cheng J.X."/>
            <person name="Dai P.F."/>
            <person name="Guo W.B."/>
            <person name="Han X.H."/>
            <person name="Huang E.J."/>
            <person name="Li L.F."/>
            <person name="Wei W."/>
            <person name="Gao Y.C."/>
            <person name="Liu J.Z."/>
            <person name="Shao H.Z."/>
            <person name="Wang X."/>
            <person name="Wang C.C."/>
            <person name="Yang T.C."/>
            <person name="Huo Q.B."/>
            <person name="Li W."/>
            <person name="Chen H.Y."/>
            <person name="Chen S.E."/>
            <person name="Zhou L.G."/>
            <person name="Ni X.B."/>
            <person name="Tian J.H."/>
            <person name="Sheng Y."/>
            <person name="Liu T."/>
            <person name="Pan Y.S."/>
            <person name="Xia L.Y."/>
            <person name="Li J."/>
            <person name="Zhao F."/>
            <person name="Cao W.C."/>
        </authorList>
    </citation>
    <scope>NUCLEOTIDE SEQUENCE</scope>
    <source>
        <strain evidence="1">Rsan-2018</strain>
    </source>
</reference>
<dbReference type="EMBL" id="JABSTV010001247">
    <property type="protein sequence ID" value="KAH7972420.1"/>
    <property type="molecule type" value="Genomic_DNA"/>
</dbReference>
<proteinExistence type="predicted"/>
<keyword evidence="2" id="KW-1185">Reference proteome</keyword>
<comment type="caution">
    <text evidence="1">The sequence shown here is derived from an EMBL/GenBank/DDBJ whole genome shotgun (WGS) entry which is preliminary data.</text>
</comment>
<dbReference type="Proteomes" id="UP000821837">
    <property type="component" value="Chromosome 11"/>
</dbReference>
<organism evidence="1 2">
    <name type="scientific">Rhipicephalus sanguineus</name>
    <name type="common">Brown dog tick</name>
    <name type="synonym">Ixodes sanguineus</name>
    <dbReference type="NCBI Taxonomy" id="34632"/>
    <lineage>
        <taxon>Eukaryota</taxon>
        <taxon>Metazoa</taxon>
        <taxon>Ecdysozoa</taxon>
        <taxon>Arthropoda</taxon>
        <taxon>Chelicerata</taxon>
        <taxon>Arachnida</taxon>
        <taxon>Acari</taxon>
        <taxon>Parasitiformes</taxon>
        <taxon>Ixodida</taxon>
        <taxon>Ixodoidea</taxon>
        <taxon>Ixodidae</taxon>
        <taxon>Rhipicephalinae</taxon>
        <taxon>Rhipicephalus</taxon>
        <taxon>Rhipicephalus</taxon>
    </lineage>
</organism>
<reference evidence="1" key="2">
    <citation type="submission" date="2021-09" db="EMBL/GenBank/DDBJ databases">
        <authorList>
            <person name="Jia N."/>
            <person name="Wang J."/>
            <person name="Shi W."/>
            <person name="Du L."/>
            <person name="Sun Y."/>
            <person name="Zhan W."/>
            <person name="Jiang J."/>
            <person name="Wang Q."/>
            <person name="Zhang B."/>
            <person name="Ji P."/>
            <person name="Sakyi L.B."/>
            <person name="Cui X."/>
            <person name="Yuan T."/>
            <person name="Jiang B."/>
            <person name="Yang W."/>
            <person name="Lam T.T.-Y."/>
            <person name="Chang Q."/>
            <person name="Ding S."/>
            <person name="Wang X."/>
            <person name="Zhu J."/>
            <person name="Ruan X."/>
            <person name="Zhao L."/>
            <person name="Wei J."/>
            <person name="Que T."/>
            <person name="Du C."/>
            <person name="Cheng J."/>
            <person name="Dai P."/>
            <person name="Han X."/>
            <person name="Huang E."/>
            <person name="Gao Y."/>
            <person name="Liu J."/>
            <person name="Shao H."/>
            <person name="Ye R."/>
            <person name="Li L."/>
            <person name="Wei W."/>
            <person name="Wang X."/>
            <person name="Wang C."/>
            <person name="Huo Q."/>
            <person name="Li W."/>
            <person name="Guo W."/>
            <person name="Chen H."/>
            <person name="Chen S."/>
            <person name="Zhou L."/>
            <person name="Zhou L."/>
            <person name="Ni X."/>
            <person name="Tian J."/>
            <person name="Zhou Y."/>
            <person name="Sheng Y."/>
            <person name="Liu T."/>
            <person name="Pan Y."/>
            <person name="Xia L."/>
            <person name="Li J."/>
            <person name="Zhao F."/>
            <person name="Cao W."/>
        </authorList>
    </citation>
    <scope>NUCLEOTIDE SEQUENCE</scope>
    <source>
        <strain evidence="1">Rsan-2018</strain>
        <tissue evidence="1">Larvae</tissue>
    </source>
</reference>
<protein>
    <submittedName>
        <fullName evidence="1">Uncharacterized protein</fullName>
    </submittedName>
</protein>